<feature type="compositionally biased region" description="Polar residues" evidence="7">
    <location>
        <begin position="311"/>
        <end position="324"/>
    </location>
</feature>
<evidence type="ECO:0000256" key="7">
    <source>
        <dbReference type="SAM" id="MobiDB-lite"/>
    </source>
</evidence>
<evidence type="ECO:0000256" key="1">
    <source>
        <dbReference type="ARBA" id="ARBA00004141"/>
    </source>
</evidence>
<feature type="transmembrane region" description="Helical" evidence="8">
    <location>
        <begin position="126"/>
        <end position="148"/>
    </location>
</feature>
<sequence length="468" mass="52383">MGKAEVNMSVGPQQPPVQGTLEVWAGLWHLYLNYVTDAFTFTQRVDWSLREDLVAVHKKCLNEGWPWALVSLTAELGGEGTAWRGQLGDGLRMGGLAAASFMVTAITLWAVWVLLFIVSPQATGPLIMLSGAILATCSVAYVLCVNWYLPDTLIVAGTKMELSLGYAWWVTTGLGLCLTLVGLGLLLYDIYCPGQLATVFELEFGTPNQQLYHCSEKSPRPIFAFHEEEEAYYSQGYPWPRPPWYFWDADDEETQLKETERCLCRLKGQTVPDRQSSSYSKLSKKRSLSESLRTPDWKKDVMCEEEAVPTLASTLSDGQTHTTYSPPPDTLRRRSPEQPSEQLSPPSSLEQNISPPSDVSEAKFTKTSVSIPNNHSTLLVERHVPKTTALLRTNSVRRSVRSFCRVKPRLSIRLSYKSALRRKSMSLSRLVPPYMASQDSEEGSDGKSEQWVEEGEETEPELDSATRL</sequence>
<keyword evidence="6" id="KW-0325">Glycoprotein</keyword>
<evidence type="ECO:0000313" key="9">
    <source>
        <dbReference type="EMBL" id="JAI60131.1"/>
    </source>
</evidence>
<organism evidence="9">
    <name type="scientific">Scylla olivacea</name>
    <name type="common">Orange mud crab</name>
    <name type="synonym">Cancer olivacea</name>
    <dbReference type="NCBI Taxonomy" id="85551"/>
    <lineage>
        <taxon>Eukaryota</taxon>
        <taxon>Metazoa</taxon>
        <taxon>Ecdysozoa</taxon>
        <taxon>Arthropoda</taxon>
        <taxon>Crustacea</taxon>
        <taxon>Multicrustacea</taxon>
        <taxon>Malacostraca</taxon>
        <taxon>Eumalacostraca</taxon>
        <taxon>Eucarida</taxon>
        <taxon>Decapoda</taxon>
        <taxon>Pleocyemata</taxon>
        <taxon>Brachyura</taxon>
        <taxon>Eubrachyura</taxon>
        <taxon>Portunoidea</taxon>
        <taxon>Portunidae</taxon>
        <taxon>Portuninae</taxon>
        <taxon>Scylla</taxon>
    </lineage>
</organism>
<accession>A0A0P4VW37</accession>
<dbReference type="PANTHER" id="PTHR31158:SF1">
    <property type="entry name" value="DOXA1 FACTOR-RELATED"/>
    <property type="match status" value="1"/>
</dbReference>
<dbReference type="InterPro" id="IPR018469">
    <property type="entry name" value="Dual_oxidase_maturation_fac"/>
</dbReference>
<feature type="region of interest" description="Disordered" evidence="7">
    <location>
        <begin position="431"/>
        <end position="468"/>
    </location>
</feature>
<proteinExistence type="inferred from homology"/>
<feature type="compositionally biased region" description="Acidic residues" evidence="7">
    <location>
        <begin position="451"/>
        <end position="462"/>
    </location>
</feature>
<comment type="similarity">
    <text evidence="2">Belongs to the DUOXA family.</text>
</comment>
<dbReference type="GO" id="GO:0015031">
    <property type="term" value="P:protein transport"/>
    <property type="evidence" value="ECO:0007669"/>
    <property type="project" value="InterPro"/>
</dbReference>
<evidence type="ECO:0000256" key="5">
    <source>
        <dbReference type="ARBA" id="ARBA00023136"/>
    </source>
</evidence>
<dbReference type="AlphaFoldDB" id="A0A0P4VW37"/>
<comment type="subcellular location">
    <subcellularLocation>
        <location evidence="1">Membrane</location>
        <topology evidence="1">Multi-pass membrane protein</topology>
    </subcellularLocation>
</comment>
<evidence type="ECO:0000256" key="4">
    <source>
        <dbReference type="ARBA" id="ARBA00022989"/>
    </source>
</evidence>
<dbReference type="EMBL" id="GDRN01092303">
    <property type="protein sequence ID" value="JAI60131.1"/>
    <property type="molecule type" value="Transcribed_RNA"/>
</dbReference>
<evidence type="ECO:0000256" key="2">
    <source>
        <dbReference type="ARBA" id="ARBA00009816"/>
    </source>
</evidence>
<feature type="transmembrane region" description="Helical" evidence="8">
    <location>
        <begin position="96"/>
        <end position="119"/>
    </location>
</feature>
<dbReference type="PANTHER" id="PTHR31158">
    <property type="entry name" value="DUAL OXIDASE 2"/>
    <property type="match status" value="1"/>
</dbReference>
<feature type="region of interest" description="Disordered" evidence="7">
    <location>
        <begin position="310"/>
        <end position="360"/>
    </location>
</feature>
<keyword evidence="5 8" id="KW-0472">Membrane</keyword>
<reference evidence="9" key="1">
    <citation type="submission" date="2015-09" db="EMBL/GenBank/DDBJ databases">
        <title>Scylla olivacea transcriptome.</title>
        <authorList>
            <person name="Ikhwanuddin M."/>
        </authorList>
    </citation>
    <scope>NUCLEOTIDE SEQUENCE</scope>
</reference>
<evidence type="ECO:0000256" key="6">
    <source>
        <dbReference type="ARBA" id="ARBA00023180"/>
    </source>
</evidence>
<protein>
    <submittedName>
        <fullName evidence="9">Uncharacterized protein</fullName>
    </submittedName>
</protein>
<feature type="compositionally biased region" description="Low complexity" evidence="7">
    <location>
        <begin position="337"/>
        <end position="351"/>
    </location>
</feature>
<feature type="transmembrane region" description="Helical" evidence="8">
    <location>
        <begin position="168"/>
        <end position="188"/>
    </location>
</feature>
<name>A0A0P4VW37_SCYOL</name>
<evidence type="ECO:0000256" key="3">
    <source>
        <dbReference type="ARBA" id="ARBA00022692"/>
    </source>
</evidence>
<keyword evidence="3 8" id="KW-0812">Transmembrane</keyword>
<keyword evidence="4 8" id="KW-1133">Transmembrane helix</keyword>
<dbReference type="GO" id="GO:0005789">
    <property type="term" value="C:endoplasmic reticulum membrane"/>
    <property type="evidence" value="ECO:0007669"/>
    <property type="project" value="InterPro"/>
</dbReference>
<dbReference type="Pfam" id="PF10204">
    <property type="entry name" value="DuoxA"/>
    <property type="match status" value="1"/>
</dbReference>
<evidence type="ECO:0000256" key="8">
    <source>
        <dbReference type="SAM" id="Phobius"/>
    </source>
</evidence>